<dbReference type="EMBL" id="JAYWIO010000003">
    <property type="protein sequence ID" value="KAK7275578.1"/>
    <property type="molecule type" value="Genomic_DNA"/>
</dbReference>
<organism evidence="1 2">
    <name type="scientific">Crotalaria pallida</name>
    <name type="common">Smooth rattlebox</name>
    <name type="synonym">Crotalaria striata</name>
    <dbReference type="NCBI Taxonomy" id="3830"/>
    <lineage>
        <taxon>Eukaryota</taxon>
        <taxon>Viridiplantae</taxon>
        <taxon>Streptophyta</taxon>
        <taxon>Embryophyta</taxon>
        <taxon>Tracheophyta</taxon>
        <taxon>Spermatophyta</taxon>
        <taxon>Magnoliopsida</taxon>
        <taxon>eudicotyledons</taxon>
        <taxon>Gunneridae</taxon>
        <taxon>Pentapetalae</taxon>
        <taxon>rosids</taxon>
        <taxon>fabids</taxon>
        <taxon>Fabales</taxon>
        <taxon>Fabaceae</taxon>
        <taxon>Papilionoideae</taxon>
        <taxon>50 kb inversion clade</taxon>
        <taxon>genistoids sensu lato</taxon>
        <taxon>core genistoids</taxon>
        <taxon>Crotalarieae</taxon>
        <taxon>Crotalaria</taxon>
    </lineage>
</organism>
<proteinExistence type="predicted"/>
<name>A0AAN9FMX4_CROPI</name>
<protein>
    <submittedName>
        <fullName evidence="1">Uncharacterized protein</fullName>
    </submittedName>
</protein>
<comment type="caution">
    <text evidence="1">The sequence shown here is derived from an EMBL/GenBank/DDBJ whole genome shotgun (WGS) entry which is preliminary data.</text>
</comment>
<sequence length="73" mass="8228">MLLHDSSSRCRCYFCGPHYTDIFDHCSCFPSIGLYTVVSLLDDVWNCNSQSKATEVVVDFIDPSSVHDSVKHV</sequence>
<dbReference type="AlphaFoldDB" id="A0AAN9FMX4"/>
<dbReference type="Proteomes" id="UP001372338">
    <property type="component" value="Unassembled WGS sequence"/>
</dbReference>
<keyword evidence="2" id="KW-1185">Reference proteome</keyword>
<evidence type="ECO:0000313" key="1">
    <source>
        <dbReference type="EMBL" id="KAK7275578.1"/>
    </source>
</evidence>
<reference evidence="1 2" key="1">
    <citation type="submission" date="2024-01" db="EMBL/GenBank/DDBJ databases">
        <title>The genomes of 5 underutilized Papilionoideae crops provide insights into root nodulation and disease resistanc.</title>
        <authorList>
            <person name="Yuan L."/>
        </authorList>
    </citation>
    <scope>NUCLEOTIDE SEQUENCE [LARGE SCALE GENOMIC DNA]</scope>
    <source>
        <strain evidence="1">ZHUSHIDOU_FW_LH</strain>
        <tissue evidence="1">Leaf</tissue>
    </source>
</reference>
<gene>
    <name evidence="1" type="ORF">RIF29_16697</name>
</gene>
<evidence type="ECO:0000313" key="2">
    <source>
        <dbReference type="Proteomes" id="UP001372338"/>
    </source>
</evidence>
<accession>A0AAN9FMX4</accession>